<dbReference type="Proteomes" id="UP000502415">
    <property type="component" value="Chromosome"/>
</dbReference>
<keyword evidence="3" id="KW-1185">Reference proteome</keyword>
<evidence type="ECO:0000256" key="1">
    <source>
        <dbReference type="SAM" id="SignalP"/>
    </source>
</evidence>
<keyword evidence="1" id="KW-0732">Signal</keyword>
<name>A0A7Z2VVB3_9BURK</name>
<dbReference type="RefSeq" id="WP_169434834.1">
    <property type="nucleotide sequence ID" value="NZ_CP051685.1"/>
</dbReference>
<dbReference type="EMBL" id="CP051685">
    <property type="protein sequence ID" value="QJD99885.1"/>
    <property type="molecule type" value="Genomic_DNA"/>
</dbReference>
<organism evidence="2 3">
    <name type="scientific">Massilia forsythiae</name>
    <dbReference type="NCBI Taxonomy" id="2728020"/>
    <lineage>
        <taxon>Bacteria</taxon>
        <taxon>Pseudomonadati</taxon>
        <taxon>Pseudomonadota</taxon>
        <taxon>Betaproteobacteria</taxon>
        <taxon>Burkholderiales</taxon>
        <taxon>Oxalobacteraceae</taxon>
        <taxon>Telluria group</taxon>
        <taxon>Massilia</taxon>
    </lineage>
</organism>
<proteinExistence type="predicted"/>
<reference evidence="2 3" key="1">
    <citation type="submission" date="2020-04" db="EMBL/GenBank/DDBJ databases">
        <title>Genome sequencing of novel species.</title>
        <authorList>
            <person name="Heo J."/>
            <person name="Kim S.-J."/>
            <person name="Kim J.-S."/>
            <person name="Hong S.-B."/>
            <person name="Kwon S.-W."/>
        </authorList>
    </citation>
    <scope>NUCLEOTIDE SEQUENCE [LARGE SCALE GENOMIC DNA]</scope>
    <source>
        <strain evidence="2 3">GN2-R2</strain>
    </source>
</reference>
<dbReference type="SUPFAM" id="SSF56935">
    <property type="entry name" value="Porins"/>
    <property type="match status" value="1"/>
</dbReference>
<dbReference type="InterPro" id="IPR017467">
    <property type="entry name" value="CHP03016_PEP-CTERM"/>
</dbReference>
<dbReference type="KEGG" id="mfy:HH212_07500"/>
<accession>A0A7Z2VVB3</accession>
<evidence type="ECO:0000313" key="3">
    <source>
        <dbReference type="Proteomes" id="UP000502415"/>
    </source>
</evidence>
<gene>
    <name evidence="2" type="ORF">HH212_07500</name>
</gene>
<feature type="chain" id="PRO_5031081953" evidence="1">
    <location>
        <begin position="38"/>
        <end position="540"/>
    </location>
</feature>
<sequence length="540" mass="58858">MTITTAKTPEAVPSRRPFLRLAPLAVAAMLLSAECHADWKVTPSIDLRETYSDNLGLQNDDLAHGGFVSEAAPRISVLVNGPRLKLTGEAQWRQFAFSDSNDGNDGNNGNANLHNSERRYNVDAQSVLVDQLLYLDGSASRSRQSVSAFGQLTDNGYSAANNADINIWRISPYLRHRFGSNAVATLRLTRDSVDGNVNGYGDSKATTKSADVVSGSAFTTLAWNASYVRQDLSMTQDTGAGAVGSIGDSSYETATLGGRWNIIPRFGLTATVGYDDYEYPSLNESTSGKSWTGGFVWTPSARTSLQASFGRRYFGKTGSLAFSHRMRRSVWTADYTDAVTTTRSQFLLPATVNTAAMLDNLFSSSYPDPVQRQQAVQAYIASAGLPASLANSINYLTNRYIRVKRLQGAVAFRGAHSDLVLTVFRDERTALSLQESDSPLTGNQLSSLNDNTRQRGATANFAYRLSSRTQASANLSAINVESLTTGLTSNNREARLSLTRRFDAHTRGSIDLRRSTGRQDLINNDSYHENAIIATLSFVY</sequence>
<protein>
    <submittedName>
        <fullName evidence="2">TIGR03016 family PEP-CTERM system-associated outer membrane protein</fullName>
    </submittedName>
</protein>
<evidence type="ECO:0000313" key="2">
    <source>
        <dbReference type="EMBL" id="QJD99885.1"/>
    </source>
</evidence>
<dbReference type="AlphaFoldDB" id="A0A7Z2VVB3"/>
<dbReference type="NCBIfam" id="TIGR03016">
    <property type="entry name" value="pepcterm_hypo_1"/>
    <property type="match status" value="1"/>
</dbReference>
<feature type="signal peptide" evidence="1">
    <location>
        <begin position="1"/>
        <end position="37"/>
    </location>
</feature>